<dbReference type="SUPFAM" id="SSF53474">
    <property type="entry name" value="alpha/beta-Hydrolases"/>
    <property type="match status" value="1"/>
</dbReference>
<comment type="caution">
    <text evidence="2">The sequence shown here is derived from an EMBL/GenBank/DDBJ whole genome shotgun (WGS) entry which is preliminary data.</text>
</comment>
<proteinExistence type="predicted"/>
<evidence type="ECO:0000256" key="1">
    <source>
        <dbReference type="ARBA" id="ARBA00022729"/>
    </source>
</evidence>
<feature type="non-terminal residue" evidence="2">
    <location>
        <position position="404"/>
    </location>
</feature>
<dbReference type="AlphaFoldDB" id="X0RXQ9"/>
<dbReference type="InterPro" id="IPR050955">
    <property type="entry name" value="Plant_Biomass_Hydrol_Est"/>
</dbReference>
<dbReference type="InterPro" id="IPR029058">
    <property type="entry name" value="AB_hydrolase_fold"/>
</dbReference>
<evidence type="ECO:0000313" key="2">
    <source>
        <dbReference type="EMBL" id="GAF73604.1"/>
    </source>
</evidence>
<reference evidence="2" key="1">
    <citation type="journal article" date="2014" name="Front. Microbiol.">
        <title>High frequency of phylogenetically diverse reductive dehalogenase-homologous genes in deep subseafloor sedimentary metagenomes.</title>
        <authorList>
            <person name="Kawai M."/>
            <person name="Futagami T."/>
            <person name="Toyoda A."/>
            <person name="Takaki Y."/>
            <person name="Nishi S."/>
            <person name="Hori S."/>
            <person name="Arai W."/>
            <person name="Tsubouchi T."/>
            <person name="Morono Y."/>
            <person name="Uchiyama I."/>
            <person name="Ito T."/>
            <person name="Fujiyama A."/>
            <person name="Inagaki F."/>
            <person name="Takami H."/>
        </authorList>
    </citation>
    <scope>NUCLEOTIDE SEQUENCE</scope>
    <source>
        <strain evidence="2">Expedition CK06-06</strain>
    </source>
</reference>
<dbReference type="PANTHER" id="PTHR43037:SF1">
    <property type="entry name" value="BLL1128 PROTEIN"/>
    <property type="match status" value="1"/>
</dbReference>
<dbReference type="Gene3D" id="3.40.50.1820">
    <property type="entry name" value="alpha/beta hydrolase"/>
    <property type="match status" value="1"/>
</dbReference>
<evidence type="ECO:0008006" key="3">
    <source>
        <dbReference type="Google" id="ProtNLM"/>
    </source>
</evidence>
<dbReference type="PANTHER" id="PTHR43037">
    <property type="entry name" value="UNNAMED PRODUCT-RELATED"/>
    <property type="match status" value="1"/>
</dbReference>
<accession>X0RXQ9</accession>
<gene>
    <name evidence="2" type="ORF">S01H1_10689</name>
</gene>
<sequence>MAWLLFIGSAVEAGSPARAESAEETSAGQSHLDRLVETYFRSDDPEARERIANSIEDAANGSIKAVVRSVHRANLWTALPQEEGQFEFSVSPGDTFSIGYRLPAGYDPAQRYPAVLCLPGEGAEAAQTRLLATGVLGEAARDFVRICPARPVGGAFHQPLGAAADFRQLMRQVRQRIHIDTDRFFLFGLGRGGDAAWMTALAHADLFAGVIVLSAYPPLPYPEQVYPFLLRNLRGVGVLSVWGGGDHPLATARQKAIAAHNRGIVKFAKKVGLDVVGVEVPYESLVDLTPPAGEVAKMLRRRRRPKMDEVSHWFRYPGQGHAGWLEQVKHGAEVWEADQLAILPAPGTDRDTCIADIVKEKLAYLGGRIEGQTITIESRKCRRVEVCLSTEALDWSRPVIVQCN</sequence>
<name>X0RXQ9_9ZZZZ</name>
<protein>
    <recommendedName>
        <fullName evidence="3">Dienelactone hydrolase domain-containing protein</fullName>
    </recommendedName>
</protein>
<organism evidence="2">
    <name type="scientific">marine sediment metagenome</name>
    <dbReference type="NCBI Taxonomy" id="412755"/>
    <lineage>
        <taxon>unclassified sequences</taxon>
        <taxon>metagenomes</taxon>
        <taxon>ecological metagenomes</taxon>
    </lineage>
</organism>
<dbReference type="EMBL" id="BARS01005450">
    <property type="protein sequence ID" value="GAF73604.1"/>
    <property type="molecule type" value="Genomic_DNA"/>
</dbReference>
<keyword evidence="1" id="KW-0732">Signal</keyword>